<feature type="transmembrane region" description="Helical" evidence="6">
    <location>
        <begin position="290"/>
        <end position="312"/>
    </location>
</feature>
<proteinExistence type="predicted"/>
<gene>
    <name evidence="8" type="ORF">NEF87_004700</name>
</gene>
<keyword evidence="5 6" id="KW-0472">Membrane</keyword>
<feature type="transmembrane region" description="Helical" evidence="6">
    <location>
        <begin position="324"/>
        <end position="343"/>
    </location>
</feature>
<evidence type="ECO:0000256" key="6">
    <source>
        <dbReference type="SAM" id="Phobius"/>
    </source>
</evidence>
<evidence type="ECO:0000256" key="2">
    <source>
        <dbReference type="ARBA" id="ARBA00022448"/>
    </source>
</evidence>
<feature type="transmembrane region" description="Helical" evidence="6">
    <location>
        <begin position="433"/>
        <end position="451"/>
    </location>
</feature>
<dbReference type="PANTHER" id="PTHR23505">
    <property type="entry name" value="SPINSTER"/>
    <property type="match status" value="1"/>
</dbReference>
<reference evidence="8" key="1">
    <citation type="submission" date="2022-09" db="EMBL/GenBank/DDBJ databases">
        <title>Actin cytoskeleton and complex cell architecture in an #Asgard archaeon.</title>
        <authorList>
            <person name="Ponce Toledo R.I."/>
            <person name="Schleper C."/>
            <person name="Rodrigues Oliveira T."/>
            <person name="Wollweber F."/>
            <person name="Xu J."/>
            <person name="Rittmann S."/>
            <person name="Klingl A."/>
            <person name="Pilhofer M."/>
        </authorList>
    </citation>
    <scope>NUCLEOTIDE SEQUENCE</scope>
    <source>
        <strain evidence="8">B-35</strain>
    </source>
</reference>
<keyword evidence="2" id="KW-0813">Transport</keyword>
<evidence type="ECO:0000313" key="9">
    <source>
        <dbReference type="Proteomes" id="UP001208689"/>
    </source>
</evidence>
<keyword evidence="9" id="KW-1185">Reference proteome</keyword>
<evidence type="ECO:0000259" key="7">
    <source>
        <dbReference type="PROSITE" id="PS50850"/>
    </source>
</evidence>
<feature type="transmembrane region" description="Helical" evidence="6">
    <location>
        <begin position="58"/>
        <end position="75"/>
    </location>
</feature>
<keyword evidence="3 6" id="KW-0812">Transmembrane</keyword>
<feature type="transmembrane region" description="Helical" evidence="6">
    <location>
        <begin position="175"/>
        <end position="198"/>
    </location>
</feature>
<dbReference type="PANTHER" id="PTHR23505:SF79">
    <property type="entry name" value="PROTEIN SPINSTER"/>
    <property type="match status" value="1"/>
</dbReference>
<dbReference type="PROSITE" id="PS50850">
    <property type="entry name" value="MFS"/>
    <property type="match status" value="1"/>
</dbReference>
<dbReference type="InterPro" id="IPR044770">
    <property type="entry name" value="MFS_spinster-like"/>
</dbReference>
<feature type="transmembrane region" description="Helical" evidence="6">
    <location>
        <begin position="14"/>
        <end position="38"/>
    </location>
</feature>
<accession>A0ABY6HY02</accession>
<evidence type="ECO:0000256" key="1">
    <source>
        <dbReference type="ARBA" id="ARBA00004141"/>
    </source>
</evidence>
<feature type="transmembrane region" description="Helical" evidence="6">
    <location>
        <begin position="141"/>
        <end position="163"/>
    </location>
</feature>
<dbReference type="Proteomes" id="UP001208689">
    <property type="component" value="Chromosome"/>
</dbReference>
<protein>
    <recommendedName>
        <fullName evidence="7">Major facilitator superfamily (MFS) profile domain-containing protein</fullName>
    </recommendedName>
</protein>
<feature type="transmembrane region" description="Helical" evidence="6">
    <location>
        <begin position="82"/>
        <end position="100"/>
    </location>
</feature>
<keyword evidence="4 6" id="KW-1133">Transmembrane helix</keyword>
<dbReference type="Gene3D" id="1.20.1250.20">
    <property type="entry name" value="MFS general substrate transporter like domains"/>
    <property type="match status" value="1"/>
</dbReference>
<dbReference type="SUPFAM" id="SSF103473">
    <property type="entry name" value="MFS general substrate transporter"/>
    <property type="match status" value="1"/>
</dbReference>
<feature type="transmembrane region" description="Helical" evidence="6">
    <location>
        <begin position="457"/>
        <end position="474"/>
    </location>
</feature>
<evidence type="ECO:0000256" key="3">
    <source>
        <dbReference type="ARBA" id="ARBA00022692"/>
    </source>
</evidence>
<dbReference type="EMBL" id="CP104013">
    <property type="protein sequence ID" value="UYP48415.1"/>
    <property type="molecule type" value="Genomic_DNA"/>
</dbReference>
<dbReference type="Pfam" id="PF07690">
    <property type="entry name" value="MFS_1"/>
    <property type="match status" value="1"/>
</dbReference>
<dbReference type="InterPro" id="IPR036259">
    <property type="entry name" value="MFS_trans_sf"/>
</dbReference>
<evidence type="ECO:0000313" key="8">
    <source>
        <dbReference type="EMBL" id="UYP48415.1"/>
    </source>
</evidence>
<feature type="domain" description="Major facilitator superfamily (MFS) profile" evidence="7">
    <location>
        <begin position="16"/>
        <end position="472"/>
    </location>
</feature>
<evidence type="ECO:0000256" key="5">
    <source>
        <dbReference type="ARBA" id="ARBA00023136"/>
    </source>
</evidence>
<feature type="transmembrane region" description="Helical" evidence="6">
    <location>
        <begin position="106"/>
        <end position="129"/>
    </location>
</feature>
<dbReference type="InterPro" id="IPR020846">
    <property type="entry name" value="MFS_dom"/>
</dbReference>
<organism evidence="8 9">
    <name type="scientific">Candidatus Lokiarchaeum ossiferum</name>
    <dbReference type="NCBI Taxonomy" id="2951803"/>
    <lineage>
        <taxon>Archaea</taxon>
        <taxon>Promethearchaeati</taxon>
        <taxon>Promethearchaeota</taxon>
        <taxon>Promethearchaeia</taxon>
        <taxon>Promethearchaeales</taxon>
        <taxon>Promethearchaeaceae</taxon>
        <taxon>Candidatus Lokiarchaeum</taxon>
    </lineage>
</organism>
<comment type="subcellular location">
    <subcellularLocation>
        <location evidence="1">Membrane</location>
        <topology evidence="1">Multi-pass membrane protein</topology>
    </subcellularLocation>
</comment>
<feature type="transmembrane region" description="Helical" evidence="6">
    <location>
        <begin position="248"/>
        <end position="270"/>
    </location>
</feature>
<evidence type="ECO:0000256" key="4">
    <source>
        <dbReference type="ARBA" id="ARBA00022989"/>
    </source>
</evidence>
<dbReference type="InterPro" id="IPR011701">
    <property type="entry name" value="MFS"/>
</dbReference>
<name>A0ABY6HY02_9ARCH</name>
<sequence>MEAKHNRRILAQKIFTVLILDLFILIGAISTNLVPSIYDRIQLSYGLATVAPIMVEEAIFIIISAAVALFWGYWIDKISRKTVLIMALLTLSIGLTITAFAQNFFIFILGRLITAIGFGAQIPASYSVLADIFPTKYWSTLYAGLALLLAFCNTIGNFMAGFLSPMNIWGLGWHISFLLLAMMAILAIIISILAKFIIGWHLPNRGASSIEEIDEELGEEVREGLIAYNYTIKTEDLKPLWQIRSNRWMLYMAFFYVIPGATMGSFLIFYFTDGPFATFPAALRTQVAEIFAAGAGTGYILGTFILGPIFDLLHKKSPHLRSKYTSIALILAIPFLFFGFLSITPVNYESLNLAGIVDPNDTSLDLLKYVVIVTAILEFYPSYIFYFILLLFGGIFAAPVSINRTPALLEINLPEHMGSSQGLLNCANQLGRGFTSMFLAFQFTLFNFLFHLVKGKVLLIISLVFYIPPVIWWIKLTKDLPSEIKNKNQILIKRTKMLRNAPEQKMDNL</sequence>